<dbReference type="PANTHER" id="PTHR10250:SF26">
    <property type="entry name" value="GLUTATHIONE S-TRANSFERASE 3, MITOCHONDRIAL"/>
    <property type="match status" value="1"/>
</dbReference>
<dbReference type="InterPro" id="IPR023352">
    <property type="entry name" value="MAPEG-like_dom_sf"/>
</dbReference>
<evidence type="ECO:0000313" key="23">
    <source>
        <dbReference type="Proteomes" id="UP000235388"/>
    </source>
</evidence>
<dbReference type="GO" id="GO:0004364">
    <property type="term" value="F:glutathione transferase activity"/>
    <property type="evidence" value="ECO:0007669"/>
    <property type="project" value="TreeGrafter"/>
</dbReference>
<comment type="catalytic activity">
    <reaction evidence="17">
        <text>15-deoxy-Delta(12,14)-prostaglandin J2 + glutathione = 15-deoxy-Delta(12,14)-prostaglandin J2-S-(R)-glutathione</text>
        <dbReference type="Rhea" id="RHEA:75963"/>
        <dbReference type="ChEBI" id="CHEBI:57925"/>
        <dbReference type="ChEBI" id="CHEBI:85236"/>
        <dbReference type="ChEBI" id="CHEBI:194498"/>
    </reaction>
    <physiologicalReaction direction="left-to-right" evidence="17">
        <dbReference type="Rhea" id="RHEA:75964"/>
    </physiologicalReaction>
</comment>
<evidence type="ECO:0000256" key="16">
    <source>
        <dbReference type="ARBA" id="ARBA00049298"/>
    </source>
</evidence>
<dbReference type="FunFam" id="1.20.120.550:FF:000004">
    <property type="entry name" value="Microsomal glutathione S-transferase 3"/>
    <property type="match status" value="1"/>
</dbReference>
<dbReference type="SUPFAM" id="SSF161084">
    <property type="entry name" value="MAPEG domain-like"/>
    <property type="match status" value="1"/>
</dbReference>
<evidence type="ECO:0000256" key="11">
    <source>
        <dbReference type="ARBA" id="ARBA00023239"/>
    </source>
</evidence>
<proteinExistence type="predicted"/>
<keyword evidence="6" id="KW-0560">Oxidoreductase</keyword>
<dbReference type="Proteomes" id="UP000235388">
    <property type="component" value="Unassembled WGS sequence"/>
</dbReference>
<evidence type="ECO:0000256" key="13">
    <source>
        <dbReference type="ARBA" id="ARBA00037884"/>
    </source>
</evidence>
<dbReference type="GO" id="GO:0005635">
    <property type="term" value="C:nuclear envelope"/>
    <property type="evidence" value="ECO:0007669"/>
    <property type="project" value="TreeGrafter"/>
</dbReference>
<gene>
    <name evidence="22" type="ORF">PCANC_03419</name>
</gene>
<dbReference type="PANTHER" id="PTHR10250">
    <property type="entry name" value="MICROSOMAL GLUTATHIONE S-TRANSFERASE"/>
    <property type="match status" value="1"/>
</dbReference>
<dbReference type="STRING" id="200324.A0A2N5W2D1"/>
<comment type="pathway">
    <text evidence="14">Lipid metabolism; arachidonate metabolism.</text>
</comment>
<accession>A0A2N5W2D1</accession>
<keyword evidence="3 21" id="KW-0812">Transmembrane</keyword>
<dbReference type="EC" id="4.4.1.20" evidence="15"/>
<keyword evidence="23" id="KW-1185">Reference proteome</keyword>
<evidence type="ECO:0000256" key="3">
    <source>
        <dbReference type="ARBA" id="ARBA00022692"/>
    </source>
</evidence>
<keyword evidence="4" id="KW-1000">Mitochondrion outer membrane</keyword>
<dbReference type="Gene3D" id="1.20.120.550">
    <property type="entry name" value="Membrane associated eicosanoid/glutathione metabolism-like domain"/>
    <property type="match status" value="1"/>
</dbReference>
<dbReference type="GO" id="GO:0004602">
    <property type="term" value="F:glutathione peroxidase activity"/>
    <property type="evidence" value="ECO:0007669"/>
    <property type="project" value="TreeGrafter"/>
</dbReference>
<dbReference type="GO" id="GO:0005783">
    <property type="term" value="C:endoplasmic reticulum"/>
    <property type="evidence" value="ECO:0007669"/>
    <property type="project" value="TreeGrafter"/>
</dbReference>
<reference evidence="22 23" key="1">
    <citation type="submission" date="2017-11" db="EMBL/GenBank/DDBJ databases">
        <title>De novo assembly and phasing of dikaryotic genomes from two isolates of Puccinia coronata f. sp. avenae, the causal agent of oat crown rust.</title>
        <authorList>
            <person name="Miller M.E."/>
            <person name="Zhang Y."/>
            <person name="Omidvar V."/>
            <person name="Sperschneider J."/>
            <person name="Schwessinger B."/>
            <person name="Raley C."/>
            <person name="Palmer J.M."/>
            <person name="Garnica D."/>
            <person name="Upadhyaya N."/>
            <person name="Rathjen J."/>
            <person name="Taylor J.M."/>
            <person name="Park R.F."/>
            <person name="Dodds P.N."/>
            <person name="Hirsch C.D."/>
            <person name="Kianian S.F."/>
            <person name="Figueroa M."/>
        </authorList>
    </citation>
    <scope>NUCLEOTIDE SEQUENCE [LARGE SCALE GENOMIC DNA]</scope>
    <source>
        <strain evidence="22">12NC29</strain>
    </source>
</reference>
<evidence type="ECO:0000256" key="18">
    <source>
        <dbReference type="ARBA" id="ARBA00069748"/>
    </source>
</evidence>
<keyword evidence="7" id="KW-0443">Lipid metabolism</keyword>
<evidence type="ECO:0000256" key="20">
    <source>
        <dbReference type="ARBA" id="ARBA00076908"/>
    </source>
</evidence>
<keyword evidence="9 21" id="KW-0472">Membrane</keyword>
<protein>
    <recommendedName>
        <fullName evidence="18">Glutathione S-transferase 3, mitochondrial</fullName>
        <ecNumber evidence="15">4.4.1.20</ecNumber>
    </recommendedName>
    <alternativeName>
        <fullName evidence="19">Glutathione peroxidase MGST3</fullName>
    </alternativeName>
    <alternativeName>
        <fullName evidence="20">LTC4 synthase MGST3</fullName>
    </alternativeName>
</protein>
<dbReference type="OrthoDB" id="410651at2759"/>
<keyword evidence="8" id="KW-0496">Mitochondrion</keyword>
<sequence length="194" mass="21190">MSPLIFSFPQDYGYVALAAASTGFLGLFQTLAVSKARKAAKVPYPIAYVSHEEALADPAKMKFNCAQRAHANTLEALPFFLFSLLFTGLRHPRFAASCGALWVTGRIAYTLGYNTGVPAKRNRGAVHNLGNLGLLLGSTTHPVHCTLCNRVACHLNSNISVNCCDTSDFRLRKSPDHHSDQPFKAIPNRLLVLF</sequence>
<comment type="caution">
    <text evidence="22">The sequence shown here is derived from an EMBL/GenBank/DDBJ whole genome shotgun (WGS) entry which is preliminary data.</text>
</comment>
<evidence type="ECO:0000256" key="10">
    <source>
        <dbReference type="ARBA" id="ARBA00023139"/>
    </source>
</evidence>
<keyword evidence="5 21" id="KW-1133">Transmembrane helix</keyword>
<evidence type="ECO:0000256" key="4">
    <source>
        <dbReference type="ARBA" id="ARBA00022787"/>
    </source>
</evidence>
<comment type="subcellular location">
    <subcellularLocation>
        <location evidence="1">Mitochondrion outer membrane</location>
        <topology evidence="1">Multi-pass membrane protein</topology>
    </subcellularLocation>
</comment>
<name>A0A2N5W2D1_9BASI</name>
<keyword evidence="10" id="KW-0564">Palmitate</keyword>
<evidence type="ECO:0000256" key="14">
    <source>
        <dbReference type="ARBA" id="ARBA00037916"/>
    </source>
</evidence>
<evidence type="ECO:0000313" key="22">
    <source>
        <dbReference type="EMBL" id="PLW56408.1"/>
    </source>
</evidence>
<evidence type="ECO:0000256" key="2">
    <source>
        <dbReference type="ARBA" id="ARBA00022679"/>
    </source>
</evidence>
<evidence type="ECO:0000256" key="21">
    <source>
        <dbReference type="SAM" id="Phobius"/>
    </source>
</evidence>
<evidence type="ECO:0000256" key="6">
    <source>
        <dbReference type="ARBA" id="ARBA00023002"/>
    </source>
</evidence>
<evidence type="ECO:0000256" key="8">
    <source>
        <dbReference type="ARBA" id="ARBA00023128"/>
    </source>
</evidence>
<dbReference type="InterPro" id="IPR001129">
    <property type="entry name" value="Membr-assoc_MAPEG"/>
</dbReference>
<evidence type="ECO:0000256" key="12">
    <source>
        <dbReference type="ARBA" id="ARBA00023288"/>
    </source>
</evidence>
<keyword evidence="2" id="KW-0808">Transferase</keyword>
<evidence type="ECO:0000256" key="1">
    <source>
        <dbReference type="ARBA" id="ARBA00004374"/>
    </source>
</evidence>
<dbReference type="Pfam" id="PF01124">
    <property type="entry name" value="MAPEG"/>
    <property type="match status" value="1"/>
</dbReference>
<dbReference type="GO" id="GO:0006629">
    <property type="term" value="P:lipid metabolic process"/>
    <property type="evidence" value="ECO:0007669"/>
    <property type="project" value="UniProtKB-KW"/>
</dbReference>
<dbReference type="InterPro" id="IPR050997">
    <property type="entry name" value="MAPEG"/>
</dbReference>
<comment type="catalytic activity">
    <reaction evidence="16">
        <text>leukotriene C4 = leukotriene A4 + glutathione</text>
        <dbReference type="Rhea" id="RHEA:17617"/>
        <dbReference type="ChEBI" id="CHEBI:57463"/>
        <dbReference type="ChEBI" id="CHEBI:57925"/>
        <dbReference type="ChEBI" id="CHEBI:57973"/>
        <dbReference type="EC" id="4.4.1.20"/>
    </reaction>
    <physiologicalReaction direction="right-to-left" evidence="16">
        <dbReference type="Rhea" id="RHEA:17619"/>
    </physiologicalReaction>
</comment>
<keyword evidence="12" id="KW-0449">Lipoprotein</keyword>
<evidence type="ECO:0000256" key="5">
    <source>
        <dbReference type="ARBA" id="ARBA00022989"/>
    </source>
</evidence>
<evidence type="ECO:0000256" key="15">
    <source>
        <dbReference type="ARBA" id="ARBA00039056"/>
    </source>
</evidence>
<evidence type="ECO:0000256" key="19">
    <source>
        <dbReference type="ARBA" id="ARBA00075145"/>
    </source>
</evidence>
<evidence type="ECO:0000256" key="17">
    <source>
        <dbReference type="ARBA" id="ARBA00051411"/>
    </source>
</evidence>
<dbReference type="GO" id="GO:0005741">
    <property type="term" value="C:mitochondrial outer membrane"/>
    <property type="evidence" value="ECO:0007669"/>
    <property type="project" value="UniProtKB-SubCell"/>
</dbReference>
<evidence type="ECO:0000256" key="7">
    <source>
        <dbReference type="ARBA" id="ARBA00023098"/>
    </source>
</evidence>
<dbReference type="GO" id="GO:0004464">
    <property type="term" value="F:leukotriene-C4 synthase activity"/>
    <property type="evidence" value="ECO:0007669"/>
    <property type="project" value="UniProtKB-EC"/>
</dbReference>
<feature type="transmembrane region" description="Helical" evidence="21">
    <location>
        <begin position="12"/>
        <end position="33"/>
    </location>
</feature>
<keyword evidence="11" id="KW-0456">Lyase</keyword>
<organism evidence="22 23">
    <name type="scientific">Puccinia coronata f. sp. avenae</name>
    <dbReference type="NCBI Taxonomy" id="200324"/>
    <lineage>
        <taxon>Eukaryota</taxon>
        <taxon>Fungi</taxon>
        <taxon>Dikarya</taxon>
        <taxon>Basidiomycota</taxon>
        <taxon>Pucciniomycotina</taxon>
        <taxon>Pucciniomycetes</taxon>
        <taxon>Pucciniales</taxon>
        <taxon>Pucciniaceae</taxon>
        <taxon>Puccinia</taxon>
    </lineage>
</organism>
<evidence type="ECO:0000256" key="9">
    <source>
        <dbReference type="ARBA" id="ARBA00023136"/>
    </source>
</evidence>
<dbReference type="EMBL" id="PGCJ01000021">
    <property type="protein sequence ID" value="PLW56408.1"/>
    <property type="molecule type" value="Genomic_DNA"/>
</dbReference>
<comment type="pathway">
    <text evidence="13">Lipid metabolism; leukotriene C4 biosynthesis.</text>
</comment>
<dbReference type="AlphaFoldDB" id="A0A2N5W2D1"/>